<dbReference type="RefSeq" id="XP_028467287.1">
    <property type="nucleotide sequence ID" value="XM_028606701.1"/>
</dbReference>
<gene>
    <name evidence="8" type="ORF">SODALDRAFT_130866</name>
</gene>
<dbReference type="InterPro" id="IPR030456">
    <property type="entry name" value="TF_fork_head_CS_2"/>
</dbReference>
<organism evidence="8 9">
    <name type="scientific">Sodiomyces alkalinus (strain CBS 110278 / VKM F-3762 / F11)</name>
    <name type="common">Alkaliphilic filamentous fungus</name>
    <dbReference type="NCBI Taxonomy" id="1314773"/>
    <lineage>
        <taxon>Eukaryota</taxon>
        <taxon>Fungi</taxon>
        <taxon>Dikarya</taxon>
        <taxon>Ascomycota</taxon>
        <taxon>Pezizomycotina</taxon>
        <taxon>Sordariomycetes</taxon>
        <taxon>Hypocreomycetidae</taxon>
        <taxon>Glomerellales</taxon>
        <taxon>Plectosphaerellaceae</taxon>
        <taxon>Sodiomyces</taxon>
    </lineage>
</organism>
<reference evidence="8 9" key="1">
    <citation type="journal article" date="2018" name="Mol. Ecol.">
        <title>The obligate alkalophilic soda-lake fungus Sodiomyces alkalinus has shifted to a protein diet.</title>
        <authorList>
            <person name="Grum-Grzhimaylo A.A."/>
            <person name="Falkoski D.L."/>
            <person name="van den Heuvel J."/>
            <person name="Valero-Jimenez C.A."/>
            <person name="Min B."/>
            <person name="Choi I.G."/>
            <person name="Lipzen A."/>
            <person name="Daum C.G."/>
            <person name="Aanen D.K."/>
            <person name="Tsang A."/>
            <person name="Henrissat B."/>
            <person name="Bilanenko E.N."/>
            <person name="de Vries R.P."/>
            <person name="van Kan J.A.L."/>
            <person name="Grigoriev I.V."/>
            <person name="Debets A.J.M."/>
        </authorList>
    </citation>
    <scope>NUCLEOTIDE SEQUENCE [LARGE SCALE GENOMIC DNA]</scope>
    <source>
        <strain evidence="8 9">F11</strain>
    </source>
</reference>
<dbReference type="EMBL" id="ML119053">
    <property type="protein sequence ID" value="ROT39481.1"/>
    <property type="molecule type" value="Genomic_DNA"/>
</dbReference>
<dbReference type="AlphaFoldDB" id="A0A3N2PY71"/>
<dbReference type="GeneID" id="39575179"/>
<keyword evidence="9" id="KW-1185">Reference proteome</keyword>
<comment type="subcellular location">
    <subcellularLocation>
        <location evidence="5">Nucleus</location>
    </subcellularLocation>
</comment>
<dbReference type="SUPFAM" id="SSF46785">
    <property type="entry name" value="Winged helix' DNA-binding domain"/>
    <property type="match status" value="1"/>
</dbReference>
<evidence type="ECO:0000313" key="9">
    <source>
        <dbReference type="Proteomes" id="UP000272025"/>
    </source>
</evidence>
<keyword evidence="4 5" id="KW-0539">Nucleus</keyword>
<dbReference type="Proteomes" id="UP000272025">
    <property type="component" value="Unassembled WGS sequence"/>
</dbReference>
<dbReference type="OrthoDB" id="5954824at2759"/>
<keyword evidence="3" id="KW-0804">Transcription</keyword>
<keyword evidence="1" id="KW-0805">Transcription regulation</keyword>
<evidence type="ECO:0000256" key="2">
    <source>
        <dbReference type="ARBA" id="ARBA00023125"/>
    </source>
</evidence>
<dbReference type="PANTHER" id="PTHR46078:SF2">
    <property type="entry name" value="FORK-HEAD DOMAIN-CONTAINING PROTEIN"/>
    <property type="match status" value="1"/>
</dbReference>
<feature type="compositionally biased region" description="Polar residues" evidence="6">
    <location>
        <begin position="63"/>
        <end position="76"/>
    </location>
</feature>
<dbReference type="PROSITE" id="PS00658">
    <property type="entry name" value="FORK_HEAD_2"/>
    <property type="match status" value="1"/>
</dbReference>
<dbReference type="GO" id="GO:0000978">
    <property type="term" value="F:RNA polymerase II cis-regulatory region sequence-specific DNA binding"/>
    <property type="evidence" value="ECO:0007669"/>
    <property type="project" value="TreeGrafter"/>
</dbReference>
<feature type="region of interest" description="Disordered" evidence="6">
    <location>
        <begin position="366"/>
        <end position="455"/>
    </location>
</feature>
<keyword evidence="2 5" id="KW-0238">DNA-binding</keyword>
<feature type="DNA-binding region" description="Fork-head" evidence="5">
    <location>
        <begin position="260"/>
        <end position="370"/>
    </location>
</feature>
<evidence type="ECO:0000256" key="6">
    <source>
        <dbReference type="SAM" id="MobiDB-lite"/>
    </source>
</evidence>
<name>A0A3N2PY71_SODAK</name>
<proteinExistence type="predicted"/>
<dbReference type="Gene3D" id="1.10.10.10">
    <property type="entry name" value="Winged helix-like DNA-binding domain superfamily/Winged helix DNA-binding domain"/>
    <property type="match status" value="1"/>
</dbReference>
<dbReference type="PROSITE" id="PS50039">
    <property type="entry name" value="FORK_HEAD_3"/>
    <property type="match status" value="1"/>
</dbReference>
<dbReference type="InterPro" id="IPR045912">
    <property type="entry name" value="FOXJ2/3-like"/>
</dbReference>
<protein>
    <recommendedName>
        <fullName evidence="7">Fork-head domain-containing protein</fullName>
    </recommendedName>
</protein>
<dbReference type="GO" id="GO:0000981">
    <property type="term" value="F:DNA-binding transcription factor activity, RNA polymerase II-specific"/>
    <property type="evidence" value="ECO:0007669"/>
    <property type="project" value="TreeGrafter"/>
</dbReference>
<evidence type="ECO:0000313" key="8">
    <source>
        <dbReference type="EMBL" id="ROT39481.1"/>
    </source>
</evidence>
<evidence type="ECO:0000256" key="4">
    <source>
        <dbReference type="ARBA" id="ARBA00023242"/>
    </source>
</evidence>
<evidence type="ECO:0000256" key="3">
    <source>
        <dbReference type="ARBA" id="ARBA00023163"/>
    </source>
</evidence>
<dbReference type="CDD" id="cd20032">
    <property type="entry name" value="FH_FOXO"/>
    <property type="match status" value="1"/>
</dbReference>
<dbReference type="Pfam" id="PF00250">
    <property type="entry name" value="Forkhead"/>
    <property type="match status" value="1"/>
</dbReference>
<evidence type="ECO:0000259" key="7">
    <source>
        <dbReference type="PROSITE" id="PS50039"/>
    </source>
</evidence>
<feature type="compositionally biased region" description="Low complexity" evidence="6">
    <location>
        <begin position="428"/>
        <end position="441"/>
    </location>
</feature>
<dbReference type="SMART" id="SM00339">
    <property type="entry name" value="FH"/>
    <property type="match status" value="1"/>
</dbReference>
<sequence>MNPHMPDALPGMVQYGDLNLSPGTTQAMSPTGGVGVKREHGREFFTSPSSLQQYQHLPDEFAEQQSQGQEHSQAASMTAVAPTQPYPPSCHSMWPPSPPPGSAEEYEHYCLRASSGCGYNPSPLEPRGWVPPTQVVWSSPLDRSPLQHHMQQPHPDNCLRVCTSSHGFNEMEMGEPRYPHADFYPGFPEQPSPVAVDELLSSTTTSPKELNSPAMPSGGEPVKRHNTRRRGLGGSLASPELEPAHSPSGSTSSPRGHAQKNDEPYAQLIYRAFMSVPDHSMTLQELYEWFERNTTKAKGGGKGWQNSIRHNLSMNKAFVKRERPTSTNIDSTVENPPTATSEKRISEWVLTDWAVREGVYSTTRYRPKHHNHSTELGHTRRGRTSPPRSHHVTYHPHPQHPHQLIPGRAMSGRKGGCATSKSRQPRLSPGSPSTGESTSNNTLTVTTGPQMPTIPLESMGMEPMEMDPGLSSMHQIHYYDRPPALYEQGYPHHHQHHDQPHPPTPGVVPDNRLPTPVTPVTPEAPPTEMDMALALSDAHAGMMAGSAAAQLPHHHEQQQQHPQAISHHPMYDFAPFSLTDVVGLYPAGQLFEHDGNMLYPWHDGNHNGNPGDNGGTPM</sequence>
<dbReference type="InterPro" id="IPR036390">
    <property type="entry name" value="WH_DNA-bd_sf"/>
</dbReference>
<feature type="compositionally biased region" description="Basic residues" evidence="6">
    <location>
        <begin position="379"/>
        <end position="400"/>
    </location>
</feature>
<evidence type="ECO:0000256" key="5">
    <source>
        <dbReference type="PROSITE-ProRule" id="PRU00089"/>
    </source>
</evidence>
<dbReference type="GO" id="GO:0005634">
    <property type="term" value="C:nucleus"/>
    <property type="evidence" value="ECO:0007669"/>
    <property type="project" value="UniProtKB-SubCell"/>
</dbReference>
<dbReference type="STRING" id="1314773.A0A3N2PY71"/>
<evidence type="ECO:0000256" key="1">
    <source>
        <dbReference type="ARBA" id="ARBA00023015"/>
    </source>
</evidence>
<dbReference type="InterPro" id="IPR036388">
    <property type="entry name" value="WH-like_DNA-bd_sf"/>
</dbReference>
<dbReference type="PANTHER" id="PTHR46078">
    <property type="entry name" value="FORKHEAD BOX PROTEIN J2 FAMILY MEMBER"/>
    <property type="match status" value="1"/>
</dbReference>
<feature type="domain" description="Fork-head" evidence="7">
    <location>
        <begin position="260"/>
        <end position="370"/>
    </location>
</feature>
<dbReference type="InterPro" id="IPR001766">
    <property type="entry name" value="Fork_head_dom"/>
</dbReference>
<feature type="region of interest" description="Disordered" evidence="6">
    <location>
        <begin position="203"/>
        <end position="260"/>
    </location>
</feature>
<accession>A0A3N2PY71</accession>
<feature type="region of interest" description="Disordered" evidence="6">
    <location>
        <begin position="61"/>
        <end position="103"/>
    </location>
</feature>